<name>A0A0V0QJ80_PSEPJ</name>
<proteinExistence type="predicted"/>
<keyword evidence="2" id="KW-1185">Reference proteome</keyword>
<gene>
    <name evidence="1" type="ORF">PPERSA_04826</name>
</gene>
<dbReference type="EMBL" id="LDAU01000156">
    <property type="protein sequence ID" value="KRX02204.1"/>
    <property type="molecule type" value="Genomic_DNA"/>
</dbReference>
<sequence length="198" mass="23408">MDINSNFCKFTSPLKKNPNFSMFQYSPQIIEDNYKNQFRVYHYKDKVDENESFCNMYQHNIQHQCDMCRSKSIIRSENESRISLSEPVIAKRKVQVFFFYKEFIRGKKNSLKSSGSNKNLSFSEIQQGKNEIQLIEILDLEIVKDIDIHTFISLAVNKINDSKNFEDYLSLQQAKFKLYVAKKSGKKSSNYPCKYSFY</sequence>
<evidence type="ECO:0000313" key="1">
    <source>
        <dbReference type="EMBL" id="KRX02204.1"/>
    </source>
</evidence>
<comment type="caution">
    <text evidence="1">The sequence shown here is derived from an EMBL/GenBank/DDBJ whole genome shotgun (WGS) entry which is preliminary data.</text>
</comment>
<organism evidence="1 2">
    <name type="scientific">Pseudocohnilembus persalinus</name>
    <name type="common">Ciliate</name>
    <dbReference type="NCBI Taxonomy" id="266149"/>
    <lineage>
        <taxon>Eukaryota</taxon>
        <taxon>Sar</taxon>
        <taxon>Alveolata</taxon>
        <taxon>Ciliophora</taxon>
        <taxon>Intramacronucleata</taxon>
        <taxon>Oligohymenophorea</taxon>
        <taxon>Scuticociliatia</taxon>
        <taxon>Philasterida</taxon>
        <taxon>Pseudocohnilembidae</taxon>
        <taxon>Pseudocohnilembus</taxon>
    </lineage>
</organism>
<protein>
    <submittedName>
        <fullName evidence="1">Uncharacterized protein</fullName>
    </submittedName>
</protein>
<dbReference type="InParanoid" id="A0A0V0QJ80"/>
<evidence type="ECO:0000313" key="2">
    <source>
        <dbReference type="Proteomes" id="UP000054937"/>
    </source>
</evidence>
<dbReference type="Proteomes" id="UP000054937">
    <property type="component" value="Unassembled WGS sequence"/>
</dbReference>
<accession>A0A0V0QJ80</accession>
<dbReference type="AlphaFoldDB" id="A0A0V0QJ80"/>
<reference evidence="1 2" key="1">
    <citation type="journal article" date="2015" name="Sci. Rep.">
        <title>Genome of the facultative scuticociliatosis pathogen Pseudocohnilembus persalinus provides insight into its virulence through horizontal gene transfer.</title>
        <authorList>
            <person name="Xiong J."/>
            <person name="Wang G."/>
            <person name="Cheng J."/>
            <person name="Tian M."/>
            <person name="Pan X."/>
            <person name="Warren A."/>
            <person name="Jiang C."/>
            <person name="Yuan D."/>
            <person name="Miao W."/>
        </authorList>
    </citation>
    <scope>NUCLEOTIDE SEQUENCE [LARGE SCALE GENOMIC DNA]</scope>
    <source>
        <strain evidence="1">36N120E</strain>
    </source>
</reference>